<dbReference type="EMBL" id="JABEPP010000002">
    <property type="protein sequence ID" value="NNM72416.1"/>
    <property type="molecule type" value="Genomic_DNA"/>
</dbReference>
<organism evidence="1 2">
    <name type="scientific">Enterovirga aerilata</name>
    <dbReference type="NCBI Taxonomy" id="2730920"/>
    <lineage>
        <taxon>Bacteria</taxon>
        <taxon>Pseudomonadati</taxon>
        <taxon>Pseudomonadota</taxon>
        <taxon>Alphaproteobacteria</taxon>
        <taxon>Hyphomicrobiales</taxon>
        <taxon>Methylobacteriaceae</taxon>
        <taxon>Enterovirga</taxon>
    </lineage>
</organism>
<gene>
    <name evidence="1" type="ORF">HJG44_08420</name>
</gene>
<keyword evidence="2" id="KW-1185">Reference proteome</keyword>
<name>A0A849HY07_9HYPH</name>
<comment type="caution">
    <text evidence="1">The sequence shown here is derived from an EMBL/GenBank/DDBJ whole genome shotgun (WGS) entry which is preliminary data.</text>
</comment>
<sequence>MNEFERWIETVAVMLLRAYPHATDELVGLALKAGADALLDLLDRLALAAPVHDPETMH</sequence>
<dbReference type="Proteomes" id="UP000564885">
    <property type="component" value="Unassembled WGS sequence"/>
</dbReference>
<accession>A0A849HY07</accession>
<dbReference type="AlphaFoldDB" id="A0A849HY07"/>
<evidence type="ECO:0000313" key="1">
    <source>
        <dbReference type="EMBL" id="NNM72416.1"/>
    </source>
</evidence>
<evidence type="ECO:0000313" key="2">
    <source>
        <dbReference type="Proteomes" id="UP000564885"/>
    </source>
</evidence>
<dbReference type="RefSeq" id="WP_171217889.1">
    <property type="nucleotide sequence ID" value="NZ_JABEPP010000002.1"/>
</dbReference>
<reference evidence="1 2" key="1">
    <citation type="submission" date="2020-04" db="EMBL/GenBank/DDBJ databases">
        <title>Enterovirga sp. isolate from soil.</title>
        <authorList>
            <person name="Chea S."/>
            <person name="Kim D.-U."/>
        </authorList>
    </citation>
    <scope>NUCLEOTIDE SEQUENCE [LARGE SCALE GENOMIC DNA]</scope>
    <source>
        <strain evidence="1 2">DB1703</strain>
    </source>
</reference>
<protein>
    <submittedName>
        <fullName evidence="1">Uncharacterized protein</fullName>
    </submittedName>
</protein>
<proteinExistence type="predicted"/>